<organism evidence="2 3">
    <name type="scientific">Corynebacterium kalidii</name>
    <dbReference type="NCBI Taxonomy" id="2931982"/>
    <lineage>
        <taxon>Bacteria</taxon>
        <taxon>Bacillati</taxon>
        <taxon>Actinomycetota</taxon>
        <taxon>Actinomycetes</taxon>
        <taxon>Mycobacteriales</taxon>
        <taxon>Corynebacteriaceae</taxon>
        <taxon>Corynebacterium</taxon>
    </lineage>
</organism>
<feature type="signal peptide" evidence="1">
    <location>
        <begin position="1"/>
        <end position="42"/>
    </location>
</feature>
<reference evidence="2" key="1">
    <citation type="submission" date="2022-04" db="EMBL/GenBank/DDBJ databases">
        <title>Corynebacterium kalidii LD5P10.</title>
        <authorList>
            <person name="Sun J.Q."/>
        </authorList>
    </citation>
    <scope>NUCLEOTIDE SEQUENCE</scope>
    <source>
        <strain evidence="2">LD5P10</strain>
    </source>
</reference>
<comment type="caution">
    <text evidence="2">The sequence shown here is derived from an EMBL/GenBank/DDBJ whole genome shotgun (WGS) entry which is preliminary data.</text>
</comment>
<evidence type="ECO:0000256" key="1">
    <source>
        <dbReference type="SAM" id="SignalP"/>
    </source>
</evidence>
<evidence type="ECO:0000313" key="2">
    <source>
        <dbReference type="EMBL" id="MCJ7857299.1"/>
    </source>
</evidence>
<dbReference type="AlphaFoldDB" id="A0A9X1WE17"/>
<evidence type="ECO:0000313" key="3">
    <source>
        <dbReference type="Proteomes" id="UP001139207"/>
    </source>
</evidence>
<accession>A0A9X1WE17</accession>
<feature type="chain" id="PRO_5040890752" evidence="1">
    <location>
        <begin position="43"/>
        <end position="114"/>
    </location>
</feature>
<proteinExistence type="predicted"/>
<dbReference type="RefSeq" id="WP_244803044.1">
    <property type="nucleotide sequence ID" value="NZ_JALIEA010000006.1"/>
</dbReference>
<dbReference type="EMBL" id="JALIEA010000006">
    <property type="protein sequence ID" value="MCJ7857299.1"/>
    <property type="molecule type" value="Genomic_DNA"/>
</dbReference>
<name>A0A9X1WE17_9CORY</name>
<dbReference type="Proteomes" id="UP001139207">
    <property type="component" value="Unassembled WGS sequence"/>
</dbReference>
<keyword evidence="1" id="KW-0732">Signal</keyword>
<keyword evidence="3" id="KW-1185">Reference proteome</keyword>
<protein>
    <submittedName>
        <fullName evidence="2">Uncharacterized protein</fullName>
    </submittedName>
</protein>
<dbReference type="PROSITE" id="PS51318">
    <property type="entry name" value="TAT"/>
    <property type="match status" value="1"/>
</dbReference>
<dbReference type="InterPro" id="IPR006311">
    <property type="entry name" value="TAT_signal"/>
</dbReference>
<gene>
    <name evidence="2" type="ORF">MUN33_01000</name>
</gene>
<sequence length="114" mass="11880">MSHTSPSMPTRPSALRRWATRATVAAAGAGLVAGLAAPAASAAPEAETKALTVACRINHDVRIGPVFGGYTEGNCRTQPGMFYRGIGGTPDRYSLGQVFLPGGASYSAWVDKIW</sequence>